<dbReference type="InterPro" id="IPR016035">
    <property type="entry name" value="Acyl_Trfase/lysoPLipase"/>
</dbReference>
<feature type="short sequence motif" description="DGA/G" evidence="2">
    <location>
        <begin position="149"/>
        <end position="151"/>
    </location>
</feature>
<keyword evidence="4" id="KW-1185">Reference proteome</keyword>
<evidence type="ECO:0000313" key="4">
    <source>
        <dbReference type="Proteomes" id="UP000504630"/>
    </source>
</evidence>
<keyword evidence="1 2" id="KW-0443">Lipid metabolism</keyword>
<dbReference type="GO" id="GO:0005737">
    <property type="term" value="C:cytoplasm"/>
    <property type="evidence" value="ECO:0007669"/>
    <property type="project" value="TreeGrafter"/>
</dbReference>
<dbReference type="PROSITE" id="PS51635">
    <property type="entry name" value="PNPLA"/>
    <property type="match status" value="1"/>
</dbReference>
<dbReference type="InterPro" id="IPR033562">
    <property type="entry name" value="PLPL"/>
</dbReference>
<keyword evidence="2" id="KW-0378">Hydrolase</keyword>
<proteinExistence type="predicted"/>
<protein>
    <submittedName>
        <fullName evidence="5">Patatin-like phospholipase domain-containing protein 2</fullName>
    </submittedName>
</protein>
<dbReference type="GeneID" id="115010995"/>
<dbReference type="KEGG" id="cgob:115010995"/>
<dbReference type="GO" id="GO:0005811">
    <property type="term" value="C:lipid droplet"/>
    <property type="evidence" value="ECO:0007669"/>
    <property type="project" value="TreeGrafter"/>
</dbReference>
<dbReference type="PANTHER" id="PTHR12406:SF46">
    <property type="entry name" value="PATATIN-LIKE PHOSPHOLIPASE DOMAIN-CONTAINING PROTEIN 2"/>
    <property type="match status" value="1"/>
</dbReference>
<feature type="short sequence motif" description="GXSXG" evidence="2">
    <location>
        <begin position="28"/>
        <end position="32"/>
    </location>
</feature>
<dbReference type="Proteomes" id="UP000504630">
    <property type="component" value="Chromosome 7"/>
</dbReference>
<organism evidence="4 5">
    <name type="scientific">Cottoperca gobio</name>
    <name type="common">Frogmouth</name>
    <name type="synonym">Aphritis gobio</name>
    <dbReference type="NCBI Taxonomy" id="56716"/>
    <lineage>
        <taxon>Eukaryota</taxon>
        <taxon>Metazoa</taxon>
        <taxon>Chordata</taxon>
        <taxon>Craniata</taxon>
        <taxon>Vertebrata</taxon>
        <taxon>Euteleostomi</taxon>
        <taxon>Actinopterygii</taxon>
        <taxon>Neopterygii</taxon>
        <taxon>Teleostei</taxon>
        <taxon>Neoteleostei</taxon>
        <taxon>Acanthomorphata</taxon>
        <taxon>Eupercaria</taxon>
        <taxon>Perciformes</taxon>
        <taxon>Notothenioidei</taxon>
        <taxon>Bovichtidae</taxon>
        <taxon>Cottoperca</taxon>
    </lineage>
</organism>
<feature type="active site" description="Nucleophile" evidence="2">
    <location>
        <position position="30"/>
    </location>
</feature>
<dbReference type="InParanoid" id="A0A6J2Q3E8"/>
<dbReference type="OrthoDB" id="197155at2759"/>
<dbReference type="Gene3D" id="3.40.1090.10">
    <property type="entry name" value="Cytosolic phospholipase A2 catalytic domain"/>
    <property type="match status" value="1"/>
</dbReference>
<accession>A0A6J2Q3E8</accession>
<comment type="caution">
    <text evidence="2">Lacks conserved residue(s) required for the propagation of feature annotation.</text>
</comment>
<dbReference type="AlphaFoldDB" id="A0A6J2Q3E8"/>
<dbReference type="RefSeq" id="XP_029291782.1">
    <property type="nucleotide sequence ID" value="XM_029435922.1"/>
</dbReference>
<dbReference type="InterPro" id="IPR002641">
    <property type="entry name" value="PNPLA_dom"/>
</dbReference>
<name>A0A6J2Q3E8_COTGO</name>
<feature type="active site" description="Proton acceptor" evidence="2">
    <location>
        <position position="149"/>
    </location>
</feature>
<evidence type="ECO:0000256" key="2">
    <source>
        <dbReference type="PROSITE-ProRule" id="PRU01161"/>
    </source>
</evidence>
<evidence type="ECO:0000259" key="3">
    <source>
        <dbReference type="PROSITE" id="PS51635"/>
    </source>
</evidence>
<gene>
    <name evidence="5" type="primary">pnpla1</name>
</gene>
<sequence>MATYQLGVAQCFQNYAPWLLRTAPYVLGASAGSLVAAAVVCEMSLITIRDEMLHFAEQMNAFPLGPFNPSINIFHWLESILNKHLPPDAHQLANGRLSVSMTRLSDGKHIVASEFLSKEDVVQALLCSCFVPVYCGMLPPSFKGEYYLDGGFSKMQPVLHQTLTICPFSGEIDICPTDTPCMWDMVVSGTTLNGNMANSFRILNALYPMAQETLEQAFHSGFKDALDFLQSNDLSPYLMMHKGSQGPLNCHQTKTLMNLETAIEGEKEMNVWLGCIMSD</sequence>
<dbReference type="SUPFAM" id="SSF52151">
    <property type="entry name" value="FabD/lysophospholipase-like"/>
    <property type="match status" value="1"/>
</dbReference>
<dbReference type="GO" id="GO:0004806">
    <property type="term" value="F:triacylglycerol lipase activity"/>
    <property type="evidence" value="ECO:0007669"/>
    <property type="project" value="TreeGrafter"/>
</dbReference>
<dbReference type="GO" id="GO:0019433">
    <property type="term" value="P:triglyceride catabolic process"/>
    <property type="evidence" value="ECO:0007669"/>
    <property type="project" value="TreeGrafter"/>
</dbReference>
<dbReference type="GO" id="GO:0055088">
    <property type="term" value="P:lipid homeostasis"/>
    <property type="evidence" value="ECO:0007669"/>
    <property type="project" value="TreeGrafter"/>
</dbReference>
<dbReference type="GO" id="GO:0016020">
    <property type="term" value="C:membrane"/>
    <property type="evidence" value="ECO:0007669"/>
    <property type="project" value="TreeGrafter"/>
</dbReference>
<reference evidence="5" key="1">
    <citation type="submission" date="2025-08" db="UniProtKB">
        <authorList>
            <consortium name="RefSeq"/>
        </authorList>
    </citation>
    <scope>IDENTIFICATION</scope>
</reference>
<evidence type="ECO:0000256" key="1">
    <source>
        <dbReference type="ARBA" id="ARBA00023098"/>
    </source>
</evidence>
<dbReference type="PANTHER" id="PTHR12406">
    <property type="entry name" value="CALCIUM-INDEPENDENT PHOSPHOLIPASE A2 IPLA2 -RELATED"/>
    <property type="match status" value="1"/>
</dbReference>
<keyword evidence="2" id="KW-0442">Lipid degradation</keyword>
<evidence type="ECO:0000313" key="5">
    <source>
        <dbReference type="RefSeq" id="XP_029291782.1"/>
    </source>
</evidence>
<feature type="domain" description="PNPLA" evidence="3">
    <location>
        <begin position="1"/>
        <end position="162"/>
    </location>
</feature>
<dbReference type="CTD" id="285848"/>
<dbReference type="Pfam" id="PF01734">
    <property type="entry name" value="Patatin"/>
    <property type="match status" value="1"/>
</dbReference>